<sequence length="194" mass="22838">MPSPRVLKSHLPGQLLPAQIWTKRSKIVYVIRNPKDMIVSFYHFERMLNLKGSGQSFAEYLEYRNSTKASYGSWWDHYLFFWKRRDEPNILLLRFEDLQKDLRGNVKKISRFLGKDLPAETLDAVTEHCTFANMKENPMTNPDTLYTPRDKPESTFMRKGKTGNWKTHFTVAQNEAMDLFIEEKLRGTGLTFDH</sequence>
<dbReference type="InterPro" id="IPR000863">
    <property type="entry name" value="Sulfotransferase_dom"/>
</dbReference>
<evidence type="ECO:0000256" key="2">
    <source>
        <dbReference type="ARBA" id="ARBA00022679"/>
    </source>
</evidence>
<dbReference type="PANTHER" id="PTHR11783">
    <property type="entry name" value="SULFOTRANSFERASE SULT"/>
    <property type="match status" value="1"/>
</dbReference>
<dbReference type="SUPFAM" id="SSF52540">
    <property type="entry name" value="P-loop containing nucleoside triphosphate hydrolases"/>
    <property type="match status" value="1"/>
</dbReference>
<proteinExistence type="inferred from homology"/>
<comment type="similarity">
    <text evidence="1">Belongs to the sulfotransferase 1 family.</text>
</comment>
<reference evidence="5" key="1">
    <citation type="submission" date="2025-08" db="UniProtKB">
        <authorList>
            <consortium name="RefSeq"/>
        </authorList>
    </citation>
    <scope>IDENTIFICATION</scope>
</reference>
<keyword evidence="2" id="KW-0808">Transferase</keyword>
<feature type="domain" description="Sulfotransferase" evidence="3">
    <location>
        <begin position="1"/>
        <end position="189"/>
    </location>
</feature>
<dbReference type="GO" id="GO:0008146">
    <property type="term" value="F:sulfotransferase activity"/>
    <property type="evidence" value="ECO:0007669"/>
    <property type="project" value="InterPro"/>
</dbReference>
<evidence type="ECO:0000313" key="4">
    <source>
        <dbReference type="Proteomes" id="UP000694845"/>
    </source>
</evidence>
<dbReference type="Proteomes" id="UP000694845">
    <property type="component" value="Unplaced"/>
</dbReference>
<gene>
    <name evidence="5" type="primary">LOC110983886</name>
</gene>
<name>A0A8B7Z2L7_ACAPL</name>
<dbReference type="InterPro" id="IPR027417">
    <property type="entry name" value="P-loop_NTPase"/>
</dbReference>
<evidence type="ECO:0000259" key="3">
    <source>
        <dbReference type="Pfam" id="PF00685"/>
    </source>
</evidence>
<evidence type="ECO:0000256" key="1">
    <source>
        <dbReference type="ARBA" id="ARBA00005771"/>
    </source>
</evidence>
<dbReference type="OrthoDB" id="205623at2759"/>
<protein>
    <submittedName>
        <fullName evidence="5">Sulfotransferase 1C2A-like</fullName>
    </submittedName>
</protein>
<keyword evidence="4" id="KW-1185">Reference proteome</keyword>
<dbReference type="KEGG" id="aplc:110983886"/>
<dbReference type="OMA" id="ESIYCCP"/>
<dbReference type="RefSeq" id="XP_022099217.1">
    <property type="nucleotide sequence ID" value="XM_022243525.1"/>
</dbReference>
<dbReference type="AlphaFoldDB" id="A0A8B7Z2L7"/>
<organism evidence="4 5">
    <name type="scientific">Acanthaster planci</name>
    <name type="common">Crown-of-thorns starfish</name>
    <dbReference type="NCBI Taxonomy" id="133434"/>
    <lineage>
        <taxon>Eukaryota</taxon>
        <taxon>Metazoa</taxon>
        <taxon>Echinodermata</taxon>
        <taxon>Eleutherozoa</taxon>
        <taxon>Asterozoa</taxon>
        <taxon>Asteroidea</taxon>
        <taxon>Valvatacea</taxon>
        <taxon>Valvatida</taxon>
        <taxon>Acanthasteridae</taxon>
        <taxon>Acanthaster</taxon>
    </lineage>
</organism>
<accession>A0A8B7Z2L7</accession>
<dbReference type="Gene3D" id="3.40.50.300">
    <property type="entry name" value="P-loop containing nucleotide triphosphate hydrolases"/>
    <property type="match status" value="1"/>
</dbReference>
<dbReference type="GeneID" id="110983886"/>
<dbReference type="Pfam" id="PF00685">
    <property type="entry name" value="Sulfotransfer_1"/>
    <property type="match status" value="1"/>
</dbReference>
<evidence type="ECO:0000313" key="5">
    <source>
        <dbReference type="RefSeq" id="XP_022099217.1"/>
    </source>
</evidence>